<dbReference type="RefSeq" id="WP_119794154.1">
    <property type="nucleotide sequence ID" value="NZ_QYZD01000011.1"/>
</dbReference>
<evidence type="ECO:0000313" key="1">
    <source>
        <dbReference type="EMBL" id="RJG23284.1"/>
    </source>
</evidence>
<evidence type="ECO:0000313" key="2">
    <source>
        <dbReference type="Proteomes" id="UP000266177"/>
    </source>
</evidence>
<dbReference type="Proteomes" id="UP000266177">
    <property type="component" value="Unassembled WGS sequence"/>
</dbReference>
<name>A0A3A3GGD9_PANTH</name>
<accession>A0A3A3GGD9</accession>
<comment type="caution">
    <text evidence="1">The sequence shown here is derived from an EMBL/GenBank/DDBJ whole genome shotgun (WGS) entry which is preliminary data.</text>
</comment>
<gene>
    <name evidence="1" type="ORF">DQX05_13625</name>
</gene>
<dbReference type="InterPro" id="IPR014903">
    <property type="entry name" value="DUF1796"/>
</dbReference>
<proteinExistence type="predicted"/>
<dbReference type="AlphaFoldDB" id="A0A3A3GGD9"/>
<reference evidence="1 2" key="1">
    <citation type="submission" date="2018-09" db="EMBL/GenBank/DDBJ databases">
        <title>Paenibacillus SK2017-BO5.</title>
        <authorList>
            <person name="Piskunova J.V."/>
            <person name="Dubiley S.A."/>
            <person name="Severinov K.V."/>
        </authorList>
    </citation>
    <scope>NUCLEOTIDE SEQUENCE [LARGE SCALE GENOMIC DNA]</scope>
    <source>
        <strain evidence="1 2">BO5</strain>
    </source>
</reference>
<dbReference type="EMBL" id="QYZD01000011">
    <property type="protein sequence ID" value="RJG23284.1"/>
    <property type="molecule type" value="Genomic_DNA"/>
</dbReference>
<sequence length="211" mass="24373">MRLTDIKRTYQAVYSLGSNCYPAQRLERYGLRPYSGVIDWMYSNSIPGLCLLLRNRFAGFMYSDHIEVDGTEFNGHNYSLLDRIYGVQSVHDFLVADQLEGIVRKYPEFQETLQRRIARFLRNSEQAEWVFFFRLHASHEEAAALEAALASIVRHQFRLLVVNPGADHRIVELDWPLAHTCAVEAPIAWDADSDRAWNELFAGIRYEAMPG</sequence>
<dbReference type="OrthoDB" id="5326008at2"/>
<dbReference type="Pfam" id="PF08795">
    <property type="entry name" value="DUF1796"/>
    <property type="match status" value="1"/>
</dbReference>
<organism evidence="1 2">
    <name type="scientific">Paenibacillus thiaminolyticus</name>
    <name type="common">Bacillus thiaminolyticus</name>
    <dbReference type="NCBI Taxonomy" id="49283"/>
    <lineage>
        <taxon>Bacteria</taxon>
        <taxon>Bacillati</taxon>
        <taxon>Bacillota</taxon>
        <taxon>Bacilli</taxon>
        <taxon>Bacillales</taxon>
        <taxon>Paenibacillaceae</taxon>
        <taxon>Paenibacillus</taxon>
    </lineage>
</organism>
<protein>
    <submittedName>
        <fullName evidence="1">Peptidase</fullName>
    </submittedName>
</protein>